<organism evidence="2 3">
    <name type="scientific">Flavobacterium supellecticarium</name>
    <dbReference type="NCBI Taxonomy" id="2565924"/>
    <lineage>
        <taxon>Bacteria</taxon>
        <taxon>Pseudomonadati</taxon>
        <taxon>Bacteroidota</taxon>
        <taxon>Flavobacteriia</taxon>
        <taxon>Flavobacteriales</taxon>
        <taxon>Flavobacteriaceae</taxon>
        <taxon>Flavobacterium</taxon>
    </lineage>
</organism>
<protein>
    <recommendedName>
        <fullName evidence="4">EpsG family protein</fullName>
    </recommendedName>
</protein>
<comment type="caution">
    <text evidence="2">The sequence shown here is derived from an EMBL/GenBank/DDBJ whole genome shotgun (WGS) entry which is preliminary data.</text>
</comment>
<name>A0A4S3ZT87_9FLAO</name>
<evidence type="ECO:0008006" key="4">
    <source>
        <dbReference type="Google" id="ProtNLM"/>
    </source>
</evidence>
<keyword evidence="3" id="KW-1185">Reference proteome</keyword>
<gene>
    <name evidence="2" type="ORF">E6C50_13810</name>
</gene>
<proteinExistence type="predicted"/>
<evidence type="ECO:0000256" key="1">
    <source>
        <dbReference type="SAM" id="Phobius"/>
    </source>
</evidence>
<dbReference type="AlphaFoldDB" id="A0A4S3ZT87"/>
<feature type="transmembrane region" description="Helical" evidence="1">
    <location>
        <begin position="229"/>
        <end position="248"/>
    </location>
</feature>
<feature type="transmembrane region" description="Helical" evidence="1">
    <location>
        <begin position="189"/>
        <end position="208"/>
    </location>
</feature>
<dbReference type="Proteomes" id="UP000307507">
    <property type="component" value="Unassembled WGS sequence"/>
</dbReference>
<feature type="transmembrane region" description="Helical" evidence="1">
    <location>
        <begin position="147"/>
        <end position="177"/>
    </location>
</feature>
<accession>A0A4S3ZT87</accession>
<feature type="transmembrane region" description="Helical" evidence="1">
    <location>
        <begin position="78"/>
        <end position="96"/>
    </location>
</feature>
<feature type="transmembrane region" description="Helical" evidence="1">
    <location>
        <begin position="260"/>
        <end position="277"/>
    </location>
</feature>
<keyword evidence="1" id="KW-0812">Transmembrane</keyword>
<feature type="transmembrane region" description="Helical" evidence="1">
    <location>
        <begin position="125"/>
        <end position="140"/>
    </location>
</feature>
<dbReference type="OrthoDB" id="1815350at2"/>
<reference evidence="2 3" key="1">
    <citation type="submission" date="2019-04" db="EMBL/GenBank/DDBJ databases">
        <title>Flavobacterium sp. nov. isolated from construction timber.</title>
        <authorList>
            <person name="Lin S.-Y."/>
            <person name="Chang C.-T."/>
            <person name="Young C.-C."/>
        </authorList>
    </citation>
    <scope>NUCLEOTIDE SEQUENCE [LARGE SCALE GENOMIC DNA]</scope>
    <source>
        <strain evidence="2 3">CC-CTC003</strain>
    </source>
</reference>
<evidence type="ECO:0000313" key="2">
    <source>
        <dbReference type="EMBL" id="THF48822.1"/>
    </source>
</evidence>
<keyword evidence="1" id="KW-0472">Membrane</keyword>
<feature type="transmembrane region" description="Helical" evidence="1">
    <location>
        <begin position="310"/>
        <end position="329"/>
    </location>
</feature>
<feature type="transmembrane region" description="Helical" evidence="1">
    <location>
        <begin position="341"/>
        <end position="360"/>
    </location>
</feature>
<feature type="transmembrane region" description="Helical" evidence="1">
    <location>
        <begin position="9"/>
        <end position="28"/>
    </location>
</feature>
<evidence type="ECO:0000313" key="3">
    <source>
        <dbReference type="Proteomes" id="UP000307507"/>
    </source>
</evidence>
<sequence length="501" mass="58649">MNQSAEKKYFIFITLLYFTISLLGILHHELWLDEAHHWLLALDSNSFSELFYNMRHEGHPMLWNILLFLLTRITDNPFGMQLLHIVLSTLTVSIFLRKSPFSILFKVLFVFGYFMLFEYNLISRNYILGLLFLFLALGLYRQRKEKFLLYVFWLVLAANIHLMFTVVSLALLLLFTIENKKNLLRYTSGYLVFAAGLFLLVVQLFPAIDSIFLNRTQDIPLYERFTKGFISLFKGLVTIPDFRTIHFWNSNLVVNYSKPVAAVIGLLLYALPLLLFYKRKATLLFTYTALFGVQCFFFITQLGATRFDGINYIILITALWIDHYHVYRIRNNINRDFARRTALYLLLLLQFSSGLIAYMYDYWKPFSSGKQVAAFLTQHRLSNMETVTLFCEGTIIAPYLDKRPFFLCTNRNQGLCNWEQNCNTAITDSQLIALLATHSEQNSDFIFITARNITQNPENTISLKELTHLSPCIVRNTNYYIYRVTRIITKPIPHEKTIARF</sequence>
<keyword evidence="1" id="KW-1133">Transmembrane helix</keyword>
<feature type="transmembrane region" description="Helical" evidence="1">
    <location>
        <begin position="103"/>
        <end position="119"/>
    </location>
</feature>
<dbReference type="RefSeq" id="WP_136403815.1">
    <property type="nucleotide sequence ID" value="NZ_SSNZ01000007.1"/>
</dbReference>
<feature type="transmembrane region" description="Helical" evidence="1">
    <location>
        <begin position="284"/>
        <end position="304"/>
    </location>
</feature>
<dbReference type="EMBL" id="SSNZ01000007">
    <property type="protein sequence ID" value="THF48822.1"/>
    <property type="molecule type" value="Genomic_DNA"/>
</dbReference>